<organism evidence="2">
    <name type="scientific">Lepeophtheirus salmonis</name>
    <name type="common">Salmon louse</name>
    <name type="synonym">Caligus salmonis</name>
    <dbReference type="NCBI Taxonomy" id="72036"/>
    <lineage>
        <taxon>Eukaryota</taxon>
        <taxon>Metazoa</taxon>
        <taxon>Ecdysozoa</taxon>
        <taxon>Arthropoda</taxon>
        <taxon>Crustacea</taxon>
        <taxon>Multicrustacea</taxon>
        <taxon>Hexanauplia</taxon>
        <taxon>Copepoda</taxon>
        <taxon>Siphonostomatoida</taxon>
        <taxon>Caligidae</taxon>
        <taxon>Lepeophtheirus</taxon>
    </lineage>
</organism>
<dbReference type="OrthoDB" id="10376858at2759"/>
<keyword evidence="1" id="KW-0732">Signal</keyword>
<name>A0A0K2U7P0_LEPSM</name>
<feature type="chain" id="PRO_5005488418" evidence="1">
    <location>
        <begin position="22"/>
        <end position="144"/>
    </location>
</feature>
<accession>A0A0K2U7P0</accession>
<feature type="signal peptide" evidence="1">
    <location>
        <begin position="1"/>
        <end position="21"/>
    </location>
</feature>
<evidence type="ECO:0000313" key="2">
    <source>
        <dbReference type="EMBL" id="CDW34065.1"/>
    </source>
</evidence>
<dbReference type="EMBL" id="HACA01016704">
    <property type="protein sequence ID" value="CDW34065.1"/>
    <property type="molecule type" value="Transcribed_RNA"/>
</dbReference>
<evidence type="ECO:0000256" key="1">
    <source>
        <dbReference type="SAM" id="SignalP"/>
    </source>
</evidence>
<protein>
    <submittedName>
        <fullName evidence="2">Uncharacterized protein</fullName>
    </submittedName>
</protein>
<reference evidence="2" key="1">
    <citation type="submission" date="2014-05" db="EMBL/GenBank/DDBJ databases">
        <authorList>
            <person name="Chronopoulou M."/>
        </authorList>
    </citation>
    <scope>NUCLEOTIDE SEQUENCE</scope>
    <source>
        <tissue evidence="2">Whole organism</tissue>
    </source>
</reference>
<dbReference type="AlphaFoldDB" id="A0A0K2U7P0"/>
<sequence length="144" mass="15453">MTSKIICAVFVFASLVNLNEAGFRCFFGDWACTAGCTVMGQTSGICGHDGKCWCSERRISIKNFKALLPSRCTLGEEFCNATCQSIGRVNGTCAYNDCSCADELISPDELALCTIESNCNVYCQGSGRAGGECRGWSCVCTSRN</sequence>
<proteinExistence type="predicted"/>